<evidence type="ECO:0000313" key="1">
    <source>
        <dbReference type="EMBL" id="KAK3794726.1"/>
    </source>
</evidence>
<proteinExistence type="predicted"/>
<organism evidence="1 2">
    <name type="scientific">Elysia crispata</name>
    <name type="common">lettuce slug</name>
    <dbReference type="NCBI Taxonomy" id="231223"/>
    <lineage>
        <taxon>Eukaryota</taxon>
        <taxon>Metazoa</taxon>
        <taxon>Spiralia</taxon>
        <taxon>Lophotrochozoa</taxon>
        <taxon>Mollusca</taxon>
        <taxon>Gastropoda</taxon>
        <taxon>Heterobranchia</taxon>
        <taxon>Euthyneura</taxon>
        <taxon>Panpulmonata</taxon>
        <taxon>Sacoglossa</taxon>
        <taxon>Placobranchoidea</taxon>
        <taxon>Plakobranchidae</taxon>
        <taxon>Elysia</taxon>
    </lineage>
</organism>
<comment type="caution">
    <text evidence="1">The sequence shown here is derived from an EMBL/GenBank/DDBJ whole genome shotgun (WGS) entry which is preliminary data.</text>
</comment>
<name>A0AAE1AWU2_9GAST</name>
<evidence type="ECO:0000313" key="2">
    <source>
        <dbReference type="Proteomes" id="UP001283361"/>
    </source>
</evidence>
<reference evidence="1" key="1">
    <citation type="journal article" date="2023" name="G3 (Bethesda)">
        <title>A reference genome for the long-term kleptoplast-retaining sea slug Elysia crispata morphotype clarki.</title>
        <authorList>
            <person name="Eastman K.E."/>
            <person name="Pendleton A.L."/>
            <person name="Shaikh M.A."/>
            <person name="Suttiyut T."/>
            <person name="Ogas R."/>
            <person name="Tomko P."/>
            <person name="Gavelis G."/>
            <person name="Widhalm J.R."/>
            <person name="Wisecaver J.H."/>
        </authorList>
    </citation>
    <scope>NUCLEOTIDE SEQUENCE</scope>
    <source>
        <strain evidence="1">ECLA1</strain>
    </source>
</reference>
<dbReference type="EMBL" id="JAWDGP010001095">
    <property type="protein sequence ID" value="KAK3794726.1"/>
    <property type="molecule type" value="Genomic_DNA"/>
</dbReference>
<protein>
    <submittedName>
        <fullName evidence="1">Uncharacterized protein</fullName>
    </submittedName>
</protein>
<accession>A0AAE1AWU2</accession>
<sequence length="152" mass="16361">MTRVPGVERARAGEQWRGSERCCSQSVLGAPVAGTHGPRLAPVAAAGETSHSFLPPSHHVLGSSPLPVQARSSLVKIGNASHSERHEAYYFRILHESEISTKQYPMCCATRCDQHFVSSAALRHRAVYLGVHVGVRKVVGKHNSSSGKGTDQ</sequence>
<dbReference type="Proteomes" id="UP001283361">
    <property type="component" value="Unassembled WGS sequence"/>
</dbReference>
<dbReference type="AlphaFoldDB" id="A0AAE1AWU2"/>
<keyword evidence="2" id="KW-1185">Reference proteome</keyword>
<gene>
    <name evidence="1" type="ORF">RRG08_014791</name>
</gene>